<evidence type="ECO:0000256" key="3">
    <source>
        <dbReference type="ARBA" id="ARBA00022475"/>
    </source>
</evidence>
<evidence type="ECO:0000256" key="5">
    <source>
        <dbReference type="ARBA" id="ARBA00022989"/>
    </source>
</evidence>
<feature type="domain" description="Major facilitator superfamily (MFS) profile" evidence="8">
    <location>
        <begin position="12"/>
        <end position="394"/>
    </location>
</feature>
<dbReference type="InterPro" id="IPR036259">
    <property type="entry name" value="MFS_trans_sf"/>
</dbReference>
<feature type="transmembrane region" description="Helical" evidence="7">
    <location>
        <begin position="343"/>
        <end position="364"/>
    </location>
</feature>
<feature type="transmembrane region" description="Helical" evidence="7">
    <location>
        <begin position="282"/>
        <end position="300"/>
    </location>
</feature>
<proteinExistence type="predicted"/>
<keyword evidence="10" id="KW-1185">Reference proteome</keyword>
<feature type="transmembrane region" description="Helical" evidence="7">
    <location>
        <begin position="74"/>
        <end position="93"/>
    </location>
</feature>
<keyword evidence="3" id="KW-1003">Cell membrane</keyword>
<dbReference type="InterPro" id="IPR001958">
    <property type="entry name" value="Tet-R_TetA/multi-R_MdtG-like"/>
</dbReference>
<organism evidence="9 10">
    <name type="scientific">Sporosarcina gallistercoris</name>
    <dbReference type="NCBI Taxonomy" id="2762245"/>
    <lineage>
        <taxon>Bacteria</taxon>
        <taxon>Bacillati</taxon>
        <taxon>Bacillota</taxon>
        <taxon>Bacilli</taxon>
        <taxon>Bacillales</taxon>
        <taxon>Caryophanaceae</taxon>
        <taxon>Sporosarcina</taxon>
    </lineage>
</organism>
<protein>
    <submittedName>
        <fullName evidence="9">MFS transporter</fullName>
    </submittedName>
</protein>
<keyword evidence="6 7" id="KW-0472">Membrane</keyword>
<dbReference type="InterPro" id="IPR011701">
    <property type="entry name" value="MFS"/>
</dbReference>
<feature type="transmembrane region" description="Helical" evidence="7">
    <location>
        <begin position="99"/>
        <end position="125"/>
    </location>
</feature>
<feature type="transmembrane region" description="Helical" evidence="7">
    <location>
        <begin position="253"/>
        <end position="270"/>
    </location>
</feature>
<dbReference type="InterPro" id="IPR020846">
    <property type="entry name" value="MFS_dom"/>
</dbReference>
<name>A0ABR8PIH5_9BACL</name>
<dbReference type="PANTHER" id="PTHR23517">
    <property type="entry name" value="RESISTANCE PROTEIN MDTM, PUTATIVE-RELATED-RELATED"/>
    <property type="match status" value="1"/>
</dbReference>
<evidence type="ECO:0000256" key="2">
    <source>
        <dbReference type="ARBA" id="ARBA00022448"/>
    </source>
</evidence>
<feature type="transmembrane region" description="Helical" evidence="7">
    <location>
        <begin position="370"/>
        <end position="391"/>
    </location>
</feature>
<evidence type="ECO:0000256" key="6">
    <source>
        <dbReference type="ARBA" id="ARBA00023136"/>
    </source>
</evidence>
<feature type="transmembrane region" description="Helical" evidence="7">
    <location>
        <begin position="171"/>
        <end position="191"/>
    </location>
</feature>
<sequence length="399" mass="43019">MVIEFLKRGVCMRFFVYLIVFFSFFDLFSQLPIMSPFALSLGASTFVAGLVVGTYSLANVFGNVISGFVTDKRGPFIILLIGLLTNALALTLYSTVHAAWLLVGVRFIHGFTNGLIIPAAFTFLANRAQPEKRGKSVAISGAFVGMAAIAGPAYSGIVASNIGNPAKGTPLIMLVNGVIMAILAVLAFLLLRSVKRVKKNQVKSTEKHVGAMFRHPGIQRAFAGAFFLMFSQGVLALILPLKVEALGFDTKTTGALLSTFGIVAILVFLLPINRIFDRVRPMITLAFGISLMGVSMLLLSQADELIRLYGTMALYGVGFAFLFPSINSLLIDSSKASYRGKAYGYFYAFFSMGVVAGSYTIGALNLNFRGAFTFTGVLLLVVAAYTVYGLFMKRSAVHL</sequence>
<keyword evidence="4 7" id="KW-0812">Transmembrane</keyword>
<comment type="subcellular location">
    <subcellularLocation>
        <location evidence="1">Cell membrane</location>
        <topology evidence="1">Multi-pass membrane protein</topology>
    </subcellularLocation>
</comment>
<gene>
    <name evidence="9" type="ORF">H9659_06545</name>
</gene>
<reference evidence="9 10" key="1">
    <citation type="submission" date="2020-08" db="EMBL/GenBank/DDBJ databases">
        <title>A Genomic Blueprint of the Chicken Gut Microbiome.</title>
        <authorList>
            <person name="Gilroy R."/>
            <person name="Ravi A."/>
            <person name="Getino M."/>
            <person name="Pursley I."/>
            <person name="Horton D.L."/>
            <person name="Alikhan N.-F."/>
            <person name="Baker D."/>
            <person name="Gharbi K."/>
            <person name="Hall N."/>
            <person name="Watson M."/>
            <person name="Adriaenssens E.M."/>
            <person name="Foster-Nyarko E."/>
            <person name="Jarju S."/>
            <person name="Secka A."/>
            <person name="Antonio M."/>
            <person name="Oren A."/>
            <person name="Chaudhuri R."/>
            <person name="La Ragione R.M."/>
            <person name="Hildebrand F."/>
            <person name="Pallen M.J."/>
        </authorList>
    </citation>
    <scope>NUCLEOTIDE SEQUENCE [LARGE SCALE GENOMIC DNA]</scope>
    <source>
        <strain evidence="9 10">Sa3CUA8</strain>
    </source>
</reference>
<evidence type="ECO:0000313" key="9">
    <source>
        <dbReference type="EMBL" id="MBD7907982.1"/>
    </source>
</evidence>
<feature type="transmembrane region" description="Helical" evidence="7">
    <location>
        <begin position="12"/>
        <end position="31"/>
    </location>
</feature>
<feature type="transmembrane region" description="Helical" evidence="7">
    <location>
        <begin position="312"/>
        <end position="331"/>
    </location>
</feature>
<feature type="transmembrane region" description="Helical" evidence="7">
    <location>
        <begin position="221"/>
        <end position="241"/>
    </location>
</feature>
<keyword evidence="5 7" id="KW-1133">Transmembrane helix</keyword>
<dbReference type="EMBL" id="JACSQY010000003">
    <property type="protein sequence ID" value="MBD7907982.1"/>
    <property type="molecule type" value="Genomic_DNA"/>
</dbReference>
<accession>A0ABR8PIH5</accession>
<dbReference type="PANTHER" id="PTHR23517:SF3">
    <property type="entry name" value="INTEGRAL MEMBRANE TRANSPORT PROTEIN"/>
    <property type="match status" value="1"/>
</dbReference>
<evidence type="ECO:0000256" key="1">
    <source>
        <dbReference type="ARBA" id="ARBA00004651"/>
    </source>
</evidence>
<evidence type="ECO:0000256" key="7">
    <source>
        <dbReference type="SAM" id="Phobius"/>
    </source>
</evidence>
<evidence type="ECO:0000313" key="10">
    <source>
        <dbReference type="Proteomes" id="UP000659496"/>
    </source>
</evidence>
<dbReference type="PRINTS" id="PR01035">
    <property type="entry name" value="TCRTETA"/>
</dbReference>
<comment type="caution">
    <text evidence="9">The sequence shown here is derived from an EMBL/GenBank/DDBJ whole genome shotgun (WGS) entry which is preliminary data.</text>
</comment>
<dbReference type="Gene3D" id="1.20.1250.20">
    <property type="entry name" value="MFS general substrate transporter like domains"/>
    <property type="match status" value="1"/>
</dbReference>
<dbReference type="SUPFAM" id="SSF103473">
    <property type="entry name" value="MFS general substrate transporter"/>
    <property type="match status" value="1"/>
</dbReference>
<dbReference type="InterPro" id="IPR050171">
    <property type="entry name" value="MFS_Transporters"/>
</dbReference>
<keyword evidence="2" id="KW-0813">Transport</keyword>
<dbReference type="Pfam" id="PF07690">
    <property type="entry name" value="MFS_1"/>
    <property type="match status" value="2"/>
</dbReference>
<dbReference type="CDD" id="cd17325">
    <property type="entry name" value="MFS_MdtG_SLC18_like"/>
    <property type="match status" value="1"/>
</dbReference>
<feature type="transmembrane region" description="Helical" evidence="7">
    <location>
        <begin position="137"/>
        <end position="159"/>
    </location>
</feature>
<evidence type="ECO:0000259" key="8">
    <source>
        <dbReference type="PROSITE" id="PS50850"/>
    </source>
</evidence>
<dbReference type="PROSITE" id="PS50850">
    <property type="entry name" value="MFS"/>
    <property type="match status" value="1"/>
</dbReference>
<feature type="transmembrane region" description="Helical" evidence="7">
    <location>
        <begin position="37"/>
        <end position="62"/>
    </location>
</feature>
<dbReference type="Proteomes" id="UP000659496">
    <property type="component" value="Unassembled WGS sequence"/>
</dbReference>
<evidence type="ECO:0000256" key="4">
    <source>
        <dbReference type="ARBA" id="ARBA00022692"/>
    </source>
</evidence>